<evidence type="ECO:0000313" key="2">
    <source>
        <dbReference type="Proteomes" id="UP000237347"/>
    </source>
</evidence>
<dbReference type="InterPro" id="IPR021109">
    <property type="entry name" value="Peptidase_aspartic_dom_sf"/>
</dbReference>
<protein>
    <submittedName>
        <fullName evidence="1">Uncharacterized protein</fullName>
    </submittedName>
</protein>
<dbReference type="Gene3D" id="2.40.70.10">
    <property type="entry name" value="Acid Proteases"/>
    <property type="match status" value="1"/>
</dbReference>
<proteinExistence type="predicted"/>
<reference evidence="1 2" key="1">
    <citation type="journal article" date="2018" name="Sci. Data">
        <title>The draft genome sequence of cork oak.</title>
        <authorList>
            <person name="Ramos A.M."/>
            <person name="Usie A."/>
            <person name="Barbosa P."/>
            <person name="Barros P.M."/>
            <person name="Capote T."/>
            <person name="Chaves I."/>
            <person name="Simoes F."/>
            <person name="Abreu I."/>
            <person name="Carrasquinho I."/>
            <person name="Faro C."/>
            <person name="Guimaraes J.B."/>
            <person name="Mendonca D."/>
            <person name="Nobrega F."/>
            <person name="Rodrigues L."/>
            <person name="Saibo N.J.M."/>
            <person name="Varela M.C."/>
            <person name="Egas C."/>
            <person name="Matos J."/>
            <person name="Miguel C.M."/>
            <person name="Oliveira M.M."/>
            <person name="Ricardo C.P."/>
            <person name="Goncalves S."/>
        </authorList>
    </citation>
    <scope>NUCLEOTIDE SEQUENCE [LARGE SCALE GENOMIC DNA]</scope>
    <source>
        <strain evidence="2">cv. HL8</strain>
    </source>
</reference>
<sequence length="160" mass="17974">MDGIPINRVLVDNGVAVNILPWGMLKKINKIEADLIRLDVLVSGFVGESTKTRGIIPVELKVGNKITNVTFFFVHTKAAYNALLGREWIHSDWVIPSSLHQSLMFWNDDNSIKMVKVDNKPFEACNNTIEAQLYNKNVGILKLTGFDYNGKPTRVEMVGE</sequence>
<accession>A0AAW0JZZ5</accession>
<dbReference type="CDD" id="cd00303">
    <property type="entry name" value="retropepsin_like"/>
    <property type="match status" value="1"/>
</dbReference>
<dbReference type="Proteomes" id="UP000237347">
    <property type="component" value="Unassembled WGS sequence"/>
</dbReference>
<dbReference type="AlphaFoldDB" id="A0AAW0JZZ5"/>
<dbReference type="SUPFAM" id="SSF50630">
    <property type="entry name" value="Acid proteases"/>
    <property type="match status" value="1"/>
</dbReference>
<dbReference type="PANTHER" id="PTHR33240:SF15">
    <property type="entry name" value="GAG-PRO-LIKE PROTEIN"/>
    <property type="match status" value="1"/>
</dbReference>
<gene>
    <name evidence="1" type="ORF">CFP56_026761</name>
</gene>
<organism evidence="1 2">
    <name type="scientific">Quercus suber</name>
    <name type="common">Cork oak</name>
    <dbReference type="NCBI Taxonomy" id="58331"/>
    <lineage>
        <taxon>Eukaryota</taxon>
        <taxon>Viridiplantae</taxon>
        <taxon>Streptophyta</taxon>
        <taxon>Embryophyta</taxon>
        <taxon>Tracheophyta</taxon>
        <taxon>Spermatophyta</taxon>
        <taxon>Magnoliopsida</taxon>
        <taxon>eudicotyledons</taxon>
        <taxon>Gunneridae</taxon>
        <taxon>Pentapetalae</taxon>
        <taxon>rosids</taxon>
        <taxon>fabids</taxon>
        <taxon>Fagales</taxon>
        <taxon>Fagaceae</taxon>
        <taxon>Quercus</taxon>
    </lineage>
</organism>
<name>A0AAW0JZZ5_QUESU</name>
<keyword evidence="2" id="KW-1185">Reference proteome</keyword>
<dbReference type="PANTHER" id="PTHR33240">
    <property type="entry name" value="OS08G0508500 PROTEIN"/>
    <property type="match status" value="1"/>
</dbReference>
<evidence type="ECO:0000313" key="1">
    <source>
        <dbReference type="EMBL" id="KAK7832028.1"/>
    </source>
</evidence>
<comment type="caution">
    <text evidence="1">The sequence shown here is derived from an EMBL/GenBank/DDBJ whole genome shotgun (WGS) entry which is preliminary data.</text>
</comment>
<dbReference type="EMBL" id="PKMF04000431">
    <property type="protein sequence ID" value="KAK7832028.1"/>
    <property type="molecule type" value="Genomic_DNA"/>
</dbReference>